<name>A0A916SS82_9MICO</name>
<organism evidence="3 4">
    <name type="scientific">Conyzicola nivalis</name>
    <dbReference type="NCBI Taxonomy" id="1477021"/>
    <lineage>
        <taxon>Bacteria</taxon>
        <taxon>Bacillati</taxon>
        <taxon>Actinomycetota</taxon>
        <taxon>Actinomycetes</taxon>
        <taxon>Micrococcales</taxon>
        <taxon>Microbacteriaceae</taxon>
        <taxon>Conyzicola</taxon>
    </lineage>
</organism>
<dbReference type="InterPro" id="IPR013538">
    <property type="entry name" value="ASHA1/2-like_C"/>
</dbReference>
<feature type="domain" description="Activator of Hsp90 ATPase homologue 1/2-like C-terminal" evidence="2">
    <location>
        <begin position="26"/>
        <end position="131"/>
    </location>
</feature>
<evidence type="ECO:0000313" key="4">
    <source>
        <dbReference type="Proteomes" id="UP000606922"/>
    </source>
</evidence>
<protein>
    <recommendedName>
        <fullName evidence="2">Activator of Hsp90 ATPase homologue 1/2-like C-terminal domain-containing protein</fullName>
    </recommendedName>
</protein>
<dbReference type="Gene3D" id="3.30.530.20">
    <property type="match status" value="1"/>
</dbReference>
<comment type="caution">
    <text evidence="3">The sequence shown here is derived from an EMBL/GenBank/DDBJ whole genome shotgun (WGS) entry which is preliminary data.</text>
</comment>
<evidence type="ECO:0000313" key="3">
    <source>
        <dbReference type="EMBL" id="GGB13617.1"/>
    </source>
</evidence>
<evidence type="ECO:0000256" key="1">
    <source>
        <dbReference type="ARBA" id="ARBA00006817"/>
    </source>
</evidence>
<dbReference type="EMBL" id="BMGB01000002">
    <property type="protein sequence ID" value="GGB13617.1"/>
    <property type="molecule type" value="Genomic_DNA"/>
</dbReference>
<evidence type="ECO:0000259" key="2">
    <source>
        <dbReference type="Pfam" id="PF08327"/>
    </source>
</evidence>
<reference evidence="3" key="2">
    <citation type="submission" date="2020-09" db="EMBL/GenBank/DDBJ databases">
        <authorList>
            <person name="Sun Q."/>
            <person name="Zhou Y."/>
        </authorList>
    </citation>
    <scope>NUCLEOTIDE SEQUENCE</scope>
    <source>
        <strain evidence="3">CGMCC 1.12813</strain>
    </source>
</reference>
<sequence length="137" mass="15407">MTVCMNDTTGLTKDVGWEFGVRRTVDAPVDEVWEYFVVDGLPTWLGDTTLGLHKGDTYLTAEGVSGEIRSRTDQLRLRLTWQPEDWDHDTTVQVTLMPAASGTTIGFHQERLASAEERAQMLEHWTAVLDRVIADLS</sequence>
<dbReference type="InterPro" id="IPR023393">
    <property type="entry name" value="START-like_dom_sf"/>
</dbReference>
<comment type="similarity">
    <text evidence="1">Belongs to the AHA1 family.</text>
</comment>
<proteinExistence type="inferred from homology"/>
<keyword evidence="4" id="KW-1185">Reference proteome</keyword>
<reference evidence="3" key="1">
    <citation type="journal article" date="2014" name="Int. J. Syst. Evol. Microbiol.">
        <title>Complete genome sequence of Corynebacterium casei LMG S-19264T (=DSM 44701T), isolated from a smear-ripened cheese.</title>
        <authorList>
            <consortium name="US DOE Joint Genome Institute (JGI-PGF)"/>
            <person name="Walter F."/>
            <person name="Albersmeier A."/>
            <person name="Kalinowski J."/>
            <person name="Ruckert C."/>
        </authorList>
    </citation>
    <scope>NUCLEOTIDE SEQUENCE</scope>
    <source>
        <strain evidence="3">CGMCC 1.12813</strain>
    </source>
</reference>
<dbReference type="SUPFAM" id="SSF55961">
    <property type="entry name" value="Bet v1-like"/>
    <property type="match status" value="1"/>
</dbReference>
<dbReference type="Pfam" id="PF08327">
    <property type="entry name" value="AHSA1"/>
    <property type="match status" value="1"/>
</dbReference>
<accession>A0A916SS82</accession>
<dbReference type="Proteomes" id="UP000606922">
    <property type="component" value="Unassembled WGS sequence"/>
</dbReference>
<dbReference type="AlphaFoldDB" id="A0A916SS82"/>
<gene>
    <name evidence="3" type="ORF">GCM10010979_30100</name>
</gene>